<dbReference type="STRING" id="1086011.HJ01_02659"/>
<evidence type="ECO:0000313" key="2">
    <source>
        <dbReference type="Proteomes" id="UP000005566"/>
    </source>
</evidence>
<name>H7FUB4_FLAFP</name>
<keyword evidence="2" id="KW-1185">Reference proteome</keyword>
<dbReference type="eggNOG" id="ENOG5032RDS">
    <property type="taxonomic scope" value="Bacteria"/>
</dbReference>
<gene>
    <name evidence="1" type="ORF">HJ01_02659</name>
</gene>
<sequence length="319" mass="34767">MKRVLSLLVFAVLLNGCDDGNLIQEDINFESATMQSCNTNNIIYKLNDKEALLLEIPVTSFTTEPSLTNTPKEISISSSNRVVYRFFNGTVSADNICETIPAATPIVTDQWTATDGTIQILTTAIKTTNTTDNSTRITGYNHNIVFKNITFAKSTGTQVYETFPFGDYVTTTTALPFLFDETVEKCSTSNQIYNYTSSEALMLNIDPSLIVNEVTPLNSPRTGIIGTTTNILTYRLFSGLLTAAYFCNAITPTTPALSQEWNGVTGVTGISGVVEVTTTTNGPGSFKHTIVLKKVSLKKANNSFLLGDNFIYGELLTTN</sequence>
<reference evidence="1 2" key="1">
    <citation type="journal article" date="2014" name="Acta Crystallogr. D">
        <title>Structure-based characterization and antifreeze properties of a hyperactive ice-binding protein from the Antarctic bacterium Flavobacterium frigoris PS1.</title>
        <authorList>
            <person name="Do H."/>
            <person name="Kim S.J."/>
            <person name="Kim H.J."/>
            <person name="Lee J.H."/>
        </authorList>
    </citation>
    <scope>NUCLEOTIDE SEQUENCE [LARGE SCALE GENOMIC DNA]</scope>
    <source>
        <strain evidence="1 2">PS1</strain>
    </source>
</reference>
<dbReference type="EMBL" id="AHKF01000020">
    <property type="protein sequence ID" value="EIA07791.1"/>
    <property type="molecule type" value="Genomic_DNA"/>
</dbReference>
<dbReference type="Proteomes" id="UP000005566">
    <property type="component" value="Unassembled WGS sequence"/>
</dbReference>
<accession>H7FUB4</accession>
<organism evidence="1 2">
    <name type="scientific">Flavobacterium frigoris (strain PS1)</name>
    <dbReference type="NCBI Taxonomy" id="1086011"/>
    <lineage>
        <taxon>Bacteria</taxon>
        <taxon>Pseudomonadati</taxon>
        <taxon>Bacteroidota</taxon>
        <taxon>Flavobacteriia</taxon>
        <taxon>Flavobacteriales</taxon>
        <taxon>Flavobacteriaceae</taxon>
        <taxon>Flavobacterium</taxon>
    </lineage>
</organism>
<dbReference type="AlphaFoldDB" id="H7FUB4"/>
<protein>
    <recommendedName>
        <fullName evidence="3">Lipoprotein</fullName>
    </recommendedName>
</protein>
<evidence type="ECO:0000313" key="1">
    <source>
        <dbReference type="EMBL" id="EIA07791.1"/>
    </source>
</evidence>
<evidence type="ECO:0008006" key="3">
    <source>
        <dbReference type="Google" id="ProtNLM"/>
    </source>
</evidence>
<comment type="caution">
    <text evidence="1">The sequence shown here is derived from an EMBL/GenBank/DDBJ whole genome shotgun (WGS) entry which is preliminary data.</text>
</comment>
<dbReference type="PATRIC" id="fig|1086011.3.peg.2605"/>
<dbReference type="OrthoDB" id="1417969at2"/>
<dbReference type="RefSeq" id="WP_007138836.1">
    <property type="nucleotide sequence ID" value="NZ_AHKF01000020.1"/>
</dbReference>
<proteinExistence type="predicted"/>